<evidence type="ECO:0000313" key="2">
    <source>
        <dbReference type="Proteomes" id="UP001273531"/>
    </source>
</evidence>
<reference evidence="1 2" key="1">
    <citation type="submission" date="2023-10" db="EMBL/GenBank/DDBJ databases">
        <title>Sphingomonas sp. HF-S4 16S ribosomal RNA gene Genome sequencing and assembly.</title>
        <authorList>
            <person name="Lee H."/>
        </authorList>
    </citation>
    <scope>NUCLEOTIDE SEQUENCE [LARGE SCALE GENOMIC DNA]</scope>
    <source>
        <strain evidence="1 2">HF-S4</strain>
    </source>
</reference>
<dbReference type="EMBL" id="JAWJEJ010000001">
    <property type="protein sequence ID" value="MDV3456024.1"/>
    <property type="molecule type" value="Genomic_DNA"/>
</dbReference>
<organism evidence="1 2">
    <name type="scientific">Sphingomonas agrestis</name>
    <dbReference type="NCBI Taxonomy" id="3080540"/>
    <lineage>
        <taxon>Bacteria</taxon>
        <taxon>Pseudomonadati</taxon>
        <taxon>Pseudomonadota</taxon>
        <taxon>Alphaproteobacteria</taxon>
        <taxon>Sphingomonadales</taxon>
        <taxon>Sphingomonadaceae</taxon>
        <taxon>Sphingomonas</taxon>
    </lineage>
</organism>
<keyword evidence="2" id="KW-1185">Reference proteome</keyword>
<comment type="caution">
    <text evidence="1">The sequence shown here is derived from an EMBL/GenBank/DDBJ whole genome shotgun (WGS) entry which is preliminary data.</text>
</comment>
<evidence type="ECO:0000313" key="1">
    <source>
        <dbReference type="EMBL" id="MDV3456024.1"/>
    </source>
</evidence>
<proteinExistence type="predicted"/>
<dbReference type="RefSeq" id="WP_317225225.1">
    <property type="nucleotide sequence ID" value="NZ_JAWJEJ010000001.1"/>
</dbReference>
<gene>
    <name evidence="1" type="ORF">RZN05_03450</name>
</gene>
<dbReference type="Proteomes" id="UP001273531">
    <property type="component" value="Unassembled WGS sequence"/>
</dbReference>
<sequence length="116" mass="12280">MSKILLQSADALSQSFVPAERTQSEAAIGAAKSLVLALELRQMPAFQTGIGDPALQALSRGVDLSVQADVALREAHRLFARMLPRSVLASLDWGCTDTKCPEIPNGASVHPLRSAA</sequence>
<name>A0ABU3Y3R3_9SPHN</name>
<protein>
    <submittedName>
        <fullName evidence="1">Uncharacterized protein</fullName>
    </submittedName>
</protein>
<accession>A0ABU3Y3R3</accession>